<dbReference type="Pfam" id="PF00296">
    <property type="entry name" value="Bac_luciferase"/>
    <property type="match status" value="1"/>
</dbReference>
<keyword evidence="2" id="KW-0288">FMN</keyword>
<evidence type="ECO:0000256" key="1">
    <source>
        <dbReference type="ARBA" id="ARBA00022630"/>
    </source>
</evidence>
<evidence type="ECO:0000313" key="7">
    <source>
        <dbReference type="Proteomes" id="UP000248806"/>
    </source>
</evidence>
<organism evidence="6 7">
    <name type="scientific">Thermosporothrix hazakensis</name>
    <dbReference type="NCBI Taxonomy" id="644383"/>
    <lineage>
        <taxon>Bacteria</taxon>
        <taxon>Bacillati</taxon>
        <taxon>Chloroflexota</taxon>
        <taxon>Ktedonobacteria</taxon>
        <taxon>Ktedonobacterales</taxon>
        <taxon>Thermosporotrichaceae</taxon>
        <taxon>Thermosporothrix</taxon>
    </lineage>
</organism>
<dbReference type="Proteomes" id="UP000248806">
    <property type="component" value="Unassembled WGS sequence"/>
</dbReference>
<gene>
    <name evidence="6" type="ORF">EI42_00138</name>
</gene>
<evidence type="ECO:0000313" key="6">
    <source>
        <dbReference type="EMBL" id="PZW35971.1"/>
    </source>
</evidence>
<accession>A0A326UDQ6</accession>
<evidence type="ECO:0000256" key="3">
    <source>
        <dbReference type="ARBA" id="ARBA00023002"/>
    </source>
</evidence>
<dbReference type="GO" id="GO:0008726">
    <property type="term" value="F:alkanesulfonate monooxygenase activity"/>
    <property type="evidence" value="ECO:0007669"/>
    <property type="project" value="TreeGrafter"/>
</dbReference>
<dbReference type="InterPro" id="IPR036661">
    <property type="entry name" value="Luciferase-like_sf"/>
</dbReference>
<dbReference type="GO" id="GO:0046306">
    <property type="term" value="P:alkanesulfonate catabolic process"/>
    <property type="evidence" value="ECO:0007669"/>
    <property type="project" value="TreeGrafter"/>
</dbReference>
<dbReference type="EMBL" id="QKUF01000001">
    <property type="protein sequence ID" value="PZW35971.1"/>
    <property type="molecule type" value="Genomic_DNA"/>
</dbReference>
<dbReference type="InterPro" id="IPR050172">
    <property type="entry name" value="SsuD_RutA_monooxygenase"/>
</dbReference>
<keyword evidence="7" id="KW-1185">Reference proteome</keyword>
<keyword evidence="1" id="KW-0285">Flavoprotein</keyword>
<dbReference type="PANTHER" id="PTHR42847:SF4">
    <property type="entry name" value="ALKANESULFONATE MONOOXYGENASE-RELATED"/>
    <property type="match status" value="1"/>
</dbReference>
<reference evidence="6 7" key="1">
    <citation type="submission" date="2018-06" db="EMBL/GenBank/DDBJ databases">
        <title>Genomic Encyclopedia of Archaeal and Bacterial Type Strains, Phase II (KMG-II): from individual species to whole genera.</title>
        <authorList>
            <person name="Goeker M."/>
        </authorList>
    </citation>
    <scope>NUCLEOTIDE SEQUENCE [LARGE SCALE GENOMIC DNA]</scope>
    <source>
        <strain evidence="6 7">ATCC BAA-1881</strain>
    </source>
</reference>
<dbReference type="OrthoDB" id="151009at2"/>
<dbReference type="Gene3D" id="3.20.20.30">
    <property type="entry name" value="Luciferase-like domain"/>
    <property type="match status" value="1"/>
</dbReference>
<evidence type="ECO:0000256" key="2">
    <source>
        <dbReference type="ARBA" id="ARBA00022643"/>
    </source>
</evidence>
<evidence type="ECO:0000256" key="4">
    <source>
        <dbReference type="ARBA" id="ARBA00023033"/>
    </source>
</evidence>
<dbReference type="SUPFAM" id="SSF51679">
    <property type="entry name" value="Bacterial luciferase-like"/>
    <property type="match status" value="1"/>
</dbReference>
<keyword evidence="4 6" id="KW-0503">Monooxygenase</keyword>
<dbReference type="AlphaFoldDB" id="A0A326UDQ6"/>
<feature type="domain" description="Luciferase-like" evidence="5">
    <location>
        <begin position="15"/>
        <end position="247"/>
    </location>
</feature>
<comment type="caution">
    <text evidence="6">The sequence shown here is derived from an EMBL/GenBank/DDBJ whole genome shotgun (WGS) entry which is preliminary data.</text>
</comment>
<dbReference type="PANTHER" id="PTHR42847">
    <property type="entry name" value="ALKANESULFONATE MONOOXYGENASE"/>
    <property type="match status" value="1"/>
</dbReference>
<keyword evidence="3" id="KW-0560">Oxidoreductase</keyword>
<dbReference type="RefSeq" id="WP_111317670.1">
    <property type="nucleotide sequence ID" value="NZ_BIFX01000001.1"/>
</dbReference>
<dbReference type="InterPro" id="IPR011251">
    <property type="entry name" value="Luciferase-like_dom"/>
</dbReference>
<name>A0A326UDQ6_THEHA</name>
<protein>
    <submittedName>
        <fullName evidence="6">Luciferase-like monooxygenase</fullName>
    </submittedName>
</protein>
<evidence type="ECO:0000259" key="5">
    <source>
        <dbReference type="Pfam" id="PF00296"/>
    </source>
</evidence>
<proteinExistence type="predicted"/>
<sequence length="279" mass="31652">MHFAINLPNFAQFSDTRALAELAREAEAAGWDGFFLWDHILYFPAGLEPPVPMADPWIALTAVALNTSRIKFGPMVTPLPRRRPWKVAREALTLDHLSQGRLILGVGLGSDRNREFEGFGEEADPKTQGAMLDEGLAILNGLWSGEPFSFEGTHYHIRDIQFAPRPLQQPRIPIWLAGFWPHPRPFRRAAAWDGVTPLSRERTLTPEDIHEIITFMQRHRQHTAPFDVMASLYIGRDERTPEIIAAYEAAGTTWLQSCFTWNHSLEEVRAHIRRGPCSA</sequence>